<evidence type="ECO:0000313" key="2">
    <source>
        <dbReference type="EMBL" id="QYJ69106.1"/>
    </source>
</evidence>
<protein>
    <recommendedName>
        <fullName evidence="4">Lipoprotein</fullName>
    </recommendedName>
</protein>
<dbReference type="PROSITE" id="PS51257">
    <property type="entry name" value="PROKAR_LIPOPROTEIN"/>
    <property type="match status" value="1"/>
</dbReference>
<gene>
    <name evidence="2" type="ORF">K1I41_04245</name>
</gene>
<dbReference type="EMBL" id="CP080429">
    <property type="protein sequence ID" value="QYJ69106.1"/>
    <property type="molecule type" value="Genomic_DNA"/>
</dbReference>
<name>A0ABX8V8F9_9FLAO</name>
<keyword evidence="3" id="KW-1185">Reference proteome</keyword>
<organism evidence="2 3">
    <name type="scientific">Flavobacterium litorale</name>
    <dbReference type="NCBI Taxonomy" id="2856519"/>
    <lineage>
        <taxon>Bacteria</taxon>
        <taxon>Pseudomonadati</taxon>
        <taxon>Bacteroidota</taxon>
        <taxon>Flavobacteriia</taxon>
        <taxon>Flavobacteriales</taxon>
        <taxon>Flavobacteriaceae</taxon>
        <taxon>Flavobacterium</taxon>
    </lineage>
</organism>
<sequence>MKKIVVVLLVIMGISGCSFEENTAEFQVEFVPIESIEFPEYMASGTTYDLKIFYRKPTNCHYFDGIYTETTQTSSLLAVQTLVIKNATCNSEEEEPLEEEIYTFTCPPYDVSTSGTSYTFEIYKGDDASGDMVFEKVEVPIAQ</sequence>
<feature type="signal peptide" evidence="1">
    <location>
        <begin position="1"/>
        <end position="20"/>
    </location>
</feature>
<evidence type="ECO:0008006" key="4">
    <source>
        <dbReference type="Google" id="ProtNLM"/>
    </source>
</evidence>
<keyword evidence="1" id="KW-0732">Signal</keyword>
<proteinExistence type="predicted"/>
<dbReference type="RefSeq" id="WP_220641441.1">
    <property type="nucleotide sequence ID" value="NZ_CP080429.1"/>
</dbReference>
<reference evidence="2 3" key="1">
    <citation type="submission" date="2021-07" db="EMBL/GenBank/DDBJ databases">
        <title>Flavobacterium WSW3-B6 sp.nov, isolated from seaweed.</title>
        <authorList>
            <person name="Muhammad N."/>
            <person name="Ho H."/>
            <person name="Lee Y.-J."/>
            <person name="Nguyen T."/>
            <person name="Ho J."/>
            <person name="Kim S.-G."/>
        </authorList>
    </citation>
    <scope>NUCLEOTIDE SEQUENCE [LARGE SCALE GENOMIC DNA]</scope>
    <source>
        <strain evidence="2 3">WSW3-B6</strain>
    </source>
</reference>
<dbReference type="Proteomes" id="UP000825381">
    <property type="component" value="Chromosome"/>
</dbReference>
<feature type="chain" id="PRO_5046720224" description="Lipoprotein" evidence="1">
    <location>
        <begin position="21"/>
        <end position="143"/>
    </location>
</feature>
<accession>A0ABX8V8F9</accession>
<evidence type="ECO:0000313" key="3">
    <source>
        <dbReference type="Proteomes" id="UP000825381"/>
    </source>
</evidence>
<evidence type="ECO:0000256" key="1">
    <source>
        <dbReference type="SAM" id="SignalP"/>
    </source>
</evidence>